<keyword evidence="1" id="KW-1133">Transmembrane helix</keyword>
<feature type="transmembrane region" description="Helical" evidence="1">
    <location>
        <begin position="80"/>
        <end position="100"/>
    </location>
</feature>
<dbReference type="AlphaFoldDB" id="A0A841Q836"/>
<feature type="transmembrane region" description="Helical" evidence="1">
    <location>
        <begin position="192"/>
        <end position="215"/>
    </location>
</feature>
<feature type="transmembrane region" description="Helical" evidence="1">
    <location>
        <begin position="264"/>
        <end position="284"/>
    </location>
</feature>
<organism evidence="2 3">
    <name type="scientific">Salirhabdus euzebyi</name>
    <dbReference type="NCBI Taxonomy" id="394506"/>
    <lineage>
        <taxon>Bacteria</taxon>
        <taxon>Bacillati</taxon>
        <taxon>Bacillota</taxon>
        <taxon>Bacilli</taxon>
        <taxon>Bacillales</taxon>
        <taxon>Bacillaceae</taxon>
        <taxon>Salirhabdus</taxon>
    </lineage>
</organism>
<evidence type="ECO:0000313" key="3">
    <source>
        <dbReference type="Proteomes" id="UP000581688"/>
    </source>
</evidence>
<name>A0A841Q836_9BACI</name>
<feature type="transmembrane region" description="Helical" evidence="1">
    <location>
        <begin position="236"/>
        <end position="258"/>
    </location>
</feature>
<gene>
    <name evidence="2" type="ORF">HNQ94_003057</name>
</gene>
<feature type="transmembrane region" description="Helical" evidence="1">
    <location>
        <begin position="429"/>
        <end position="449"/>
    </location>
</feature>
<feature type="transmembrane region" description="Helical" evidence="1">
    <location>
        <begin position="50"/>
        <end position="68"/>
    </location>
</feature>
<proteinExistence type="predicted"/>
<feature type="transmembrane region" description="Helical" evidence="1">
    <location>
        <begin position="165"/>
        <end position="186"/>
    </location>
</feature>
<evidence type="ECO:0000256" key="1">
    <source>
        <dbReference type="SAM" id="Phobius"/>
    </source>
</evidence>
<protein>
    <submittedName>
        <fullName evidence="2">Uncharacterized protein</fullName>
    </submittedName>
</protein>
<dbReference type="Proteomes" id="UP000581688">
    <property type="component" value="Unassembled WGS sequence"/>
</dbReference>
<sequence>MLIKLRGINYALIFFLFFVNFFFSSWILDIIVTFLTITALLITVPFLEKLPKFLSTIFILCGISISLMNDISFEKTFLSFSNMVGIVVFLGMIPIISLPIRSTNINLNLKPNKNLSNRQAFFLSESLVFSLASLINMAAIPMTSSIMKDKLSVNIQNGHNMLSESLSRGCALAMIWSPIGAGVAVVSELTNLSLISLLPFCLPMAILGVLLDNFIYSLKHKGAMITENPLRQIVNFSFSDITKILIPMLLFMICIAILDELFSLGIMFLITVTSIPFSLLYALLTKKFTEYGINLKIHFKKDVPNMAVQFSMLLAVGFFIKVLENSHYIEAILRAIVDYSNTLGTSGILILTTFSVILISVFGVHPLVAITLMGSIIDPIQLGISPLLFGVILLTSFSLSIMLSPFNGTNNLVSIMTGKSSFLVVKSNLMFSGAFILVIFIFITFINFIN</sequence>
<keyword evidence="1" id="KW-0472">Membrane</keyword>
<feature type="transmembrane region" description="Helical" evidence="1">
    <location>
        <begin position="120"/>
        <end position="144"/>
    </location>
</feature>
<keyword evidence="1" id="KW-0812">Transmembrane</keyword>
<keyword evidence="3" id="KW-1185">Reference proteome</keyword>
<dbReference type="EMBL" id="JACHGH010000010">
    <property type="protein sequence ID" value="MBB6454568.1"/>
    <property type="molecule type" value="Genomic_DNA"/>
</dbReference>
<reference evidence="2 3" key="1">
    <citation type="submission" date="2020-08" db="EMBL/GenBank/DDBJ databases">
        <title>Genomic Encyclopedia of Type Strains, Phase IV (KMG-IV): sequencing the most valuable type-strain genomes for metagenomic binning, comparative biology and taxonomic classification.</title>
        <authorList>
            <person name="Goeker M."/>
        </authorList>
    </citation>
    <scope>NUCLEOTIDE SEQUENCE [LARGE SCALE GENOMIC DNA]</scope>
    <source>
        <strain evidence="2 3">DSM 19612</strain>
    </source>
</reference>
<accession>A0A841Q836</accession>
<feature type="transmembrane region" description="Helical" evidence="1">
    <location>
        <begin position="305"/>
        <end position="323"/>
    </location>
</feature>
<feature type="transmembrane region" description="Helical" evidence="1">
    <location>
        <begin position="382"/>
        <end position="403"/>
    </location>
</feature>
<comment type="caution">
    <text evidence="2">The sequence shown here is derived from an EMBL/GenBank/DDBJ whole genome shotgun (WGS) entry which is preliminary data.</text>
</comment>
<evidence type="ECO:0000313" key="2">
    <source>
        <dbReference type="EMBL" id="MBB6454568.1"/>
    </source>
</evidence>
<feature type="transmembrane region" description="Helical" evidence="1">
    <location>
        <begin position="12"/>
        <end position="44"/>
    </location>
</feature>
<dbReference type="RefSeq" id="WP_174496960.1">
    <property type="nucleotide sequence ID" value="NZ_CADDWK010000010.1"/>
</dbReference>
<feature type="transmembrane region" description="Helical" evidence="1">
    <location>
        <begin position="343"/>
        <end position="370"/>
    </location>
</feature>